<dbReference type="OrthoDB" id="206148at2759"/>
<proteinExistence type="predicted"/>
<name>A0A9N8DPZ9_9STRA</name>
<dbReference type="Proteomes" id="UP001153069">
    <property type="component" value="Unassembled WGS sequence"/>
</dbReference>
<protein>
    <submittedName>
        <fullName evidence="2">Uncharacterized protein</fullName>
    </submittedName>
</protein>
<gene>
    <name evidence="2" type="ORF">SEMRO_272_G104900.1</name>
</gene>
<feature type="region of interest" description="Disordered" evidence="1">
    <location>
        <begin position="337"/>
        <end position="356"/>
    </location>
</feature>
<evidence type="ECO:0000313" key="3">
    <source>
        <dbReference type="Proteomes" id="UP001153069"/>
    </source>
</evidence>
<evidence type="ECO:0000313" key="2">
    <source>
        <dbReference type="EMBL" id="CAB9506602.1"/>
    </source>
</evidence>
<organism evidence="2 3">
    <name type="scientific">Seminavis robusta</name>
    <dbReference type="NCBI Taxonomy" id="568900"/>
    <lineage>
        <taxon>Eukaryota</taxon>
        <taxon>Sar</taxon>
        <taxon>Stramenopiles</taxon>
        <taxon>Ochrophyta</taxon>
        <taxon>Bacillariophyta</taxon>
        <taxon>Bacillariophyceae</taxon>
        <taxon>Bacillariophycidae</taxon>
        <taxon>Naviculales</taxon>
        <taxon>Naviculaceae</taxon>
        <taxon>Seminavis</taxon>
    </lineage>
</organism>
<dbReference type="EMBL" id="CAICTM010000271">
    <property type="protein sequence ID" value="CAB9506602.1"/>
    <property type="molecule type" value="Genomic_DNA"/>
</dbReference>
<reference evidence="2" key="1">
    <citation type="submission" date="2020-06" db="EMBL/GenBank/DDBJ databases">
        <authorList>
            <consortium name="Plant Systems Biology data submission"/>
        </authorList>
    </citation>
    <scope>NUCLEOTIDE SEQUENCE</scope>
    <source>
        <strain evidence="2">D6</strain>
    </source>
</reference>
<comment type="caution">
    <text evidence="2">The sequence shown here is derived from an EMBL/GenBank/DDBJ whole genome shotgun (WGS) entry which is preliminary data.</text>
</comment>
<evidence type="ECO:0000256" key="1">
    <source>
        <dbReference type="SAM" id="MobiDB-lite"/>
    </source>
</evidence>
<keyword evidence="3" id="KW-1185">Reference proteome</keyword>
<dbReference type="AlphaFoldDB" id="A0A9N8DPZ9"/>
<sequence>MVIASIPPNSIVCLGRSAIRRRQRTALLTNAWSGLSSLVHRITAAWPNHNIFLIGGISEQGQEFVDIGLIEAPHKLPPVVATASSIETCHDFSEFHLEWRPVVANSNNRIFTLSLVADTLHGLTNQQLERFGALHLFSIGHDTNFPMVQEPFLGQAKSAFCFWDPRDPRNDLGLGFEFDADSAAANRTGIQQVVSRFLTDHGLNGSHRRAVRDAVQRGIESHQQKVVSKRALVERHDIPKSVLKGVRLIRCFPHGAVDTGALLDSKPRFYPRPENVHQITLSDIQKDEERFDLTATDLPANDNAAVPHTAAASAVEPVLGELGVVNADAQLLPRRRRRPRGHTWETHPHGGKKPKTRKKVCLLLGMSKAVCSQNFHTTQEACKVIAQMVEDGALTEMDGRDLVRIKATELENNVSCYTVSMQQGAEYEEQSHVYGNFNRIGFLREMKMKQQENFPHDNKPLSFTQIIWDYYWLPSGWLQIHWTPSLFETVLPTFAKEKLIDLDDSPEHPCGIYLPFCFRTIQGLVKAYGKLKKLFAIFFVRKADLPKLTLWSGTNCIDANMMQHTFGKRRDQEERYCGVSLNEVMESTQTHVRREDLLAVLNLLDDIAEIRYIRLLPIYCRHASKDKEGGWKGLAARTEDVTNGISAAS</sequence>
<accession>A0A9N8DPZ9</accession>